<dbReference type="AlphaFoldDB" id="A0A426YS72"/>
<sequence>MGRKLDILLGRTSRQTSKLKSFLGLTVSRLAVLRNRRQVRRDQARGDVVQLLQLGHVDRALLRVRNQTPVPSPPFFDCLVIVHCCRPRECPEELREAISSLVFAASRCAELPELDKARDIFSSRCCAVPSHIVAFGSPADDSETVNQAAKLGNQAQGDKGDCRRDRHQAGIL</sequence>
<comment type="caution">
    <text evidence="3">The sequence shown here is derived from an EMBL/GenBank/DDBJ whole genome shotgun (WGS) entry which is preliminary data.</text>
</comment>
<dbReference type="InterPro" id="IPR042277">
    <property type="entry name" value="IST1-like"/>
</dbReference>
<dbReference type="EMBL" id="AMZH03010517">
    <property type="protein sequence ID" value="RRT54590.1"/>
    <property type="molecule type" value="Genomic_DNA"/>
</dbReference>
<comment type="similarity">
    <text evidence="1">Belongs to the IST1 family.</text>
</comment>
<proteinExistence type="inferred from homology"/>
<evidence type="ECO:0000256" key="2">
    <source>
        <dbReference type="SAM" id="MobiDB-lite"/>
    </source>
</evidence>
<dbReference type="PANTHER" id="PTHR12161:SF16">
    <property type="entry name" value="REGULATOR OF VPS4 ACTIVITY IN THE MVB PATHWAY PROTEIN"/>
    <property type="match status" value="1"/>
</dbReference>
<dbReference type="Proteomes" id="UP000287651">
    <property type="component" value="Unassembled WGS sequence"/>
</dbReference>
<reference evidence="3 4" key="1">
    <citation type="journal article" date="2014" name="Agronomy (Basel)">
        <title>A Draft Genome Sequence for Ensete ventricosum, the Drought-Tolerant Tree Against Hunger.</title>
        <authorList>
            <person name="Harrison J."/>
            <person name="Moore K.A."/>
            <person name="Paszkiewicz K."/>
            <person name="Jones T."/>
            <person name="Grant M."/>
            <person name="Ambacheew D."/>
            <person name="Muzemil S."/>
            <person name="Studholme D.J."/>
        </authorList>
    </citation>
    <scope>NUCLEOTIDE SEQUENCE [LARGE SCALE GENOMIC DNA]</scope>
</reference>
<feature type="compositionally biased region" description="Basic and acidic residues" evidence="2">
    <location>
        <begin position="158"/>
        <end position="172"/>
    </location>
</feature>
<dbReference type="InterPro" id="IPR005061">
    <property type="entry name" value="Ist1"/>
</dbReference>
<accession>A0A426YS72</accession>
<evidence type="ECO:0000313" key="3">
    <source>
        <dbReference type="EMBL" id="RRT54590.1"/>
    </source>
</evidence>
<protein>
    <submittedName>
        <fullName evidence="3">Uncharacterized protein</fullName>
    </submittedName>
</protein>
<dbReference type="PANTHER" id="PTHR12161">
    <property type="entry name" value="IST1 FAMILY MEMBER"/>
    <property type="match status" value="1"/>
</dbReference>
<name>A0A426YS72_ENSVE</name>
<dbReference type="Gene3D" id="1.20.1260.60">
    <property type="entry name" value="Vacuolar protein sorting-associated protein Ist1"/>
    <property type="match status" value="2"/>
</dbReference>
<organism evidence="3 4">
    <name type="scientific">Ensete ventricosum</name>
    <name type="common">Abyssinian banana</name>
    <name type="synonym">Musa ensete</name>
    <dbReference type="NCBI Taxonomy" id="4639"/>
    <lineage>
        <taxon>Eukaryota</taxon>
        <taxon>Viridiplantae</taxon>
        <taxon>Streptophyta</taxon>
        <taxon>Embryophyta</taxon>
        <taxon>Tracheophyta</taxon>
        <taxon>Spermatophyta</taxon>
        <taxon>Magnoliopsida</taxon>
        <taxon>Liliopsida</taxon>
        <taxon>Zingiberales</taxon>
        <taxon>Musaceae</taxon>
        <taxon>Ensete</taxon>
    </lineage>
</organism>
<dbReference type="Pfam" id="PF03398">
    <property type="entry name" value="Ist1"/>
    <property type="match status" value="2"/>
</dbReference>
<evidence type="ECO:0000256" key="1">
    <source>
        <dbReference type="ARBA" id="ARBA00005536"/>
    </source>
</evidence>
<evidence type="ECO:0000313" key="4">
    <source>
        <dbReference type="Proteomes" id="UP000287651"/>
    </source>
</evidence>
<feature type="region of interest" description="Disordered" evidence="2">
    <location>
        <begin position="153"/>
        <end position="172"/>
    </location>
</feature>
<gene>
    <name evidence="3" type="ORF">B296_00046815</name>
</gene>
<dbReference type="GO" id="GO:0015031">
    <property type="term" value="P:protein transport"/>
    <property type="evidence" value="ECO:0007669"/>
    <property type="project" value="InterPro"/>
</dbReference>